<keyword evidence="1" id="KW-0472">Membrane</keyword>
<name>A0A0B5ARE3_9BACL</name>
<dbReference type="Proteomes" id="UP000031449">
    <property type="component" value="Chromosome"/>
</dbReference>
<keyword evidence="3" id="KW-1185">Reference proteome</keyword>
<protein>
    <submittedName>
        <fullName evidence="2">Uncharacterized protein</fullName>
    </submittedName>
</protein>
<dbReference type="STRING" id="1508404.JMA_34930"/>
<dbReference type="AlphaFoldDB" id="A0A0B5ARE3"/>
<sequence>MMTIILIFFVFFVTFCISALMNIINKTTQGRHWFYSVLFSFVIAVIGVLIFEPRE</sequence>
<evidence type="ECO:0000256" key="1">
    <source>
        <dbReference type="SAM" id="Phobius"/>
    </source>
</evidence>
<evidence type="ECO:0000313" key="2">
    <source>
        <dbReference type="EMBL" id="AJD92810.1"/>
    </source>
</evidence>
<dbReference type="KEGG" id="jeo:JMA_34930"/>
<reference evidence="2 3" key="1">
    <citation type="submission" date="2014-08" db="EMBL/GenBank/DDBJ databases">
        <title>Complete genome of a marine bacteria Jeotgalibacillus malaysiensis.</title>
        <authorList>
            <person name="Yaakop A.S."/>
            <person name="Chan K.-G."/>
            <person name="Goh K.M."/>
        </authorList>
    </citation>
    <scope>NUCLEOTIDE SEQUENCE [LARGE SCALE GENOMIC DNA]</scope>
    <source>
        <strain evidence="2 3">D5</strain>
    </source>
</reference>
<accession>A0A0B5ARE3</accession>
<dbReference type="HOGENOM" id="CLU_3026196_0_0_9"/>
<evidence type="ECO:0000313" key="3">
    <source>
        <dbReference type="Proteomes" id="UP000031449"/>
    </source>
</evidence>
<dbReference type="OrthoDB" id="9949268at2"/>
<organism evidence="2 3">
    <name type="scientific">Jeotgalibacillus malaysiensis</name>
    <dbReference type="NCBI Taxonomy" id="1508404"/>
    <lineage>
        <taxon>Bacteria</taxon>
        <taxon>Bacillati</taxon>
        <taxon>Bacillota</taxon>
        <taxon>Bacilli</taxon>
        <taxon>Bacillales</taxon>
        <taxon>Caryophanaceae</taxon>
        <taxon>Jeotgalibacillus</taxon>
    </lineage>
</organism>
<keyword evidence="1" id="KW-0812">Transmembrane</keyword>
<proteinExistence type="predicted"/>
<gene>
    <name evidence="2" type="ORF">JMA_34930</name>
</gene>
<dbReference type="EMBL" id="CP009416">
    <property type="protein sequence ID" value="AJD92810.1"/>
    <property type="molecule type" value="Genomic_DNA"/>
</dbReference>
<dbReference type="BioCyc" id="JESP1508404:G14D9-12774-MONOMER"/>
<keyword evidence="1" id="KW-1133">Transmembrane helix</keyword>
<feature type="transmembrane region" description="Helical" evidence="1">
    <location>
        <begin position="32"/>
        <end position="51"/>
    </location>
</feature>